<dbReference type="Pfam" id="PF03150">
    <property type="entry name" value="CCP_MauG"/>
    <property type="match status" value="1"/>
</dbReference>
<dbReference type="Proteomes" id="UP000011864">
    <property type="component" value="Chromosome"/>
</dbReference>
<evidence type="ECO:0000256" key="7">
    <source>
        <dbReference type="ARBA" id="ARBA00023004"/>
    </source>
</evidence>
<evidence type="ECO:0000259" key="11">
    <source>
        <dbReference type="PROSITE" id="PS51007"/>
    </source>
</evidence>
<keyword evidence="2 8" id="KW-0349">Heme</keyword>
<gene>
    <name evidence="12" type="ORF">C427_4257</name>
</gene>
<dbReference type="PROSITE" id="PS51257">
    <property type="entry name" value="PROKAR_LIPOPROTEIN"/>
    <property type="match status" value="1"/>
</dbReference>
<dbReference type="GO" id="GO:0009055">
    <property type="term" value="F:electron transfer activity"/>
    <property type="evidence" value="ECO:0007669"/>
    <property type="project" value="InterPro"/>
</dbReference>
<keyword evidence="13" id="KW-1185">Reference proteome</keyword>
<evidence type="ECO:0000256" key="1">
    <source>
        <dbReference type="ARBA" id="ARBA00004418"/>
    </source>
</evidence>
<sequence>MYTAKLINVSCYLILGSCLFACKPPSLAQKEYDWNLPKGFPIPLVPKENPMSVAKVTLGKSLFFDVDLSFNQSISCASCHQPQFAFSEPQQTAVGSSGQRHRRNTQSLVNVAYNSNLTWAHSGLNQIEQQILIPMFSEDPVELGITGHESQVLRRFEKLKYSKLFEDAFDDSEADFDKIVKALASYVRSLTSFDSPFDQYAYQSDDAAMSEAAKRGMELFFSEKLECFHCHGGFNFTQSSQHENQILDLRPFHNTGLYNVNERGAYPIDDQGLIEVTLQPGDMGKFRAPTLRNVEVSAPYMHDGSLATLDDVIEFYAAGGKGHGTLNPLKSHFLAGFVLQLQQKQDLIAFLHSLTDRQFLNSNLNYPPMSPQLHKN</sequence>
<feature type="binding site" description="axial binding residue" evidence="9">
    <location>
        <position position="231"/>
    </location>
    <ligand>
        <name>heme c</name>
        <dbReference type="ChEBI" id="CHEBI:61717"/>
        <label>2</label>
    </ligand>
    <ligandPart>
        <name>Fe</name>
        <dbReference type="ChEBI" id="CHEBI:18248"/>
    </ligandPart>
</feature>
<feature type="binding site" description="covalent" evidence="8">
    <location>
        <position position="230"/>
    </location>
    <ligand>
        <name>heme c</name>
        <dbReference type="ChEBI" id="CHEBI:61717"/>
        <label>2</label>
    </ligand>
</feature>
<keyword evidence="7 9" id="KW-0408">Iron</keyword>
<evidence type="ECO:0000256" key="6">
    <source>
        <dbReference type="ARBA" id="ARBA00023002"/>
    </source>
</evidence>
<evidence type="ECO:0000256" key="3">
    <source>
        <dbReference type="ARBA" id="ARBA00022723"/>
    </source>
</evidence>
<dbReference type="NCBIfam" id="TIGR04039">
    <property type="entry name" value="MXAN_0977_Heme2"/>
    <property type="match status" value="1"/>
</dbReference>
<dbReference type="InterPro" id="IPR004852">
    <property type="entry name" value="Di-haem_cyt_c_peroxidsae"/>
</dbReference>
<evidence type="ECO:0000256" key="8">
    <source>
        <dbReference type="PIRSR" id="PIRSR000294-1"/>
    </source>
</evidence>
<dbReference type="PROSITE" id="PS51007">
    <property type="entry name" value="CYTC"/>
    <property type="match status" value="1"/>
</dbReference>
<dbReference type="PANTHER" id="PTHR30600">
    <property type="entry name" value="CYTOCHROME C PEROXIDASE-RELATED"/>
    <property type="match status" value="1"/>
</dbReference>
<dbReference type="RefSeq" id="WP_007637162.1">
    <property type="nucleotide sequence ID" value="NC_020514.1"/>
</dbReference>
<evidence type="ECO:0000256" key="9">
    <source>
        <dbReference type="PIRSR" id="PIRSR000294-2"/>
    </source>
</evidence>
<feature type="binding site" description="covalent" evidence="8">
    <location>
        <position position="76"/>
    </location>
    <ligand>
        <name>heme c</name>
        <dbReference type="ChEBI" id="CHEBI:61717"/>
        <label>1</label>
    </ligand>
</feature>
<keyword evidence="3 9" id="KW-0479">Metal-binding</keyword>
<feature type="chain" id="PRO_5003901028" evidence="10">
    <location>
        <begin position="29"/>
        <end position="376"/>
    </location>
</feature>
<dbReference type="InterPro" id="IPR036909">
    <property type="entry name" value="Cyt_c-like_dom_sf"/>
</dbReference>
<dbReference type="STRING" id="1129794.C427_4257"/>
<dbReference type="EMBL" id="CP003837">
    <property type="protein sequence ID" value="AGH46362.1"/>
    <property type="molecule type" value="Genomic_DNA"/>
</dbReference>
<feature type="binding site" description="axial binding residue" evidence="9">
    <location>
        <position position="80"/>
    </location>
    <ligand>
        <name>heme c</name>
        <dbReference type="ChEBI" id="CHEBI:61717"/>
        <label>1</label>
    </ligand>
    <ligandPart>
        <name>Fe</name>
        <dbReference type="ChEBI" id="CHEBI:18248"/>
    </ligandPart>
</feature>
<evidence type="ECO:0000313" key="13">
    <source>
        <dbReference type="Proteomes" id="UP000011864"/>
    </source>
</evidence>
<dbReference type="GO" id="GO:0042597">
    <property type="term" value="C:periplasmic space"/>
    <property type="evidence" value="ECO:0007669"/>
    <property type="project" value="UniProtKB-SubCell"/>
</dbReference>
<dbReference type="PATRIC" id="fig|1129794.4.peg.4239"/>
<reference evidence="12 13" key="1">
    <citation type="journal article" date="2013" name="Genome Announc.">
        <title>Complete Genome Sequence of Glaciecola psychrophila Strain 170T.</title>
        <authorList>
            <person name="Yin J."/>
            <person name="Chen J."/>
            <person name="Liu G."/>
            <person name="Yu Y."/>
            <person name="Song L."/>
            <person name="Wang X."/>
            <person name="Qu X."/>
        </authorList>
    </citation>
    <scope>NUCLEOTIDE SEQUENCE [LARGE SCALE GENOMIC DNA]</scope>
    <source>
        <strain evidence="12 13">170</strain>
    </source>
</reference>
<dbReference type="InterPro" id="IPR023929">
    <property type="entry name" value="MbnH-like"/>
</dbReference>
<evidence type="ECO:0000256" key="5">
    <source>
        <dbReference type="ARBA" id="ARBA00022764"/>
    </source>
</evidence>
<dbReference type="InterPro" id="IPR026259">
    <property type="entry name" value="MauG/Cytc_peroxidase"/>
</dbReference>
<dbReference type="GO" id="GO:0020037">
    <property type="term" value="F:heme binding"/>
    <property type="evidence" value="ECO:0007669"/>
    <property type="project" value="InterPro"/>
</dbReference>
<dbReference type="SUPFAM" id="SSF46626">
    <property type="entry name" value="Cytochrome c"/>
    <property type="match status" value="2"/>
</dbReference>
<protein>
    <submittedName>
        <fullName evidence="12">Di-heme cytochrome c peroxidase</fullName>
    </submittedName>
</protein>
<keyword evidence="6" id="KW-0560">Oxidoreductase</keyword>
<accession>K6ZME2</accession>
<feature type="signal peptide" evidence="10">
    <location>
        <begin position="1"/>
        <end position="28"/>
    </location>
</feature>
<feature type="binding site" description="covalent" evidence="8">
    <location>
        <position position="227"/>
    </location>
    <ligand>
        <name>heme c</name>
        <dbReference type="ChEBI" id="CHEBI:61717"/>
        <label>2</label>
    </ligand>
</feature>
<feature type="binding site" description="covalent" evidence="8">
    <location>
        <position position="79"/>
    </location>
    <ligand>
        <name>heme c</name>
        <dbReference type="ChEBI" id="CHEBI:61717"/>
        <label>1</label>
    </ligand>
</feature>
<dbReference type="InterPro" id="IPR009056">
    <property type="entry name" value="Cyt_c-like_dom"/>
</dbReference>
<keyword evidence="5" id="KW-0574">Periplasm</keyword>
<evidence type="ECO:0000256" key="10">
    <source>
        <dbReference type="SAM" id="SignalP"/>
    </source>
</evidence>
<dbReference type="PANTHER" id="PTHR30600:SF14">
    <property type="entry name" value="CYTOCHROME C PEROXIDASE"/>
    <property type="match status" value="1"/>
</dbReference>
<dbReference type="Gene3D" id="1.10.760.10">
    <property type="entry name" value="Cytochrome c-like domain"/>
    <property type="match status" value="2"/>
</dbReference>
<dbReference type="GO" id="GO:0046872">
    <property type="term" value="F:metal ion binding"/>
    <property type="evidence" value="ECO:0007669"/>
    <property type="project" value="UniProtKB-KW"/>
</dbReference>
<dbReference type="HOGENOM" id="CLU_034652_3_1_6"/>
<comment type="subcellular location">
    <subcellularLocation>
        <location evidence="1">Periplasm</location>
    </subcellularLocation>
</comment>
<evidence type="ECO:0000313" key="12">
    <source>
        <dbReference type="EMBL" id="AGH46362.1"/>
    </source>
</evidence>
<dbReference type="InterPro" id="IPR051395">
    <property type="entry name" value="Cytochrome_c_Peroxidase/MauG"/>
</dbReference>
<feature type="domain" description="Cytochrome c" evidence="11">
    <location>
        <begin position="211"/>
        <end position="355"/>
    </location>
</feature>
<dbReference type="GO" id="GO:0004130">
    <property type="term" value="F:cytochrome-c peroxidase activity"/>
    <property type="evidence" value="ECO:0007669"/>
    <property type="project" value="TreeGrafter"/>
</dbReference>
<dbReference type="KEGG" id="gps:C427_4257"/>
<keyword evidence="4 10" id="KW-0732">Signal</keyword>
<dbReference type="eggNOG" id="COG1858">
    <property type="taxonomic scope" value="Bacteria"/>
</dbReference>
<name>K6ZME2_9ALTE</name>
<evidence type="ECO:0000256" key="4">
    <source>
        <dbReference type="ARBA" id="ARBA00022729"/>
    </source>
</evidence>
<comment type="cofactor">
    <cofactor evidence="8">
        <name>heme</name>
        <dbReference type="ChEBI" id="CHEBI:30413"/>
    </cofactor>
    <text evidence="8">Binds 2 heme groups.</text>
</comment>
<dbReference type="PIRSF" id="PIRSF000294">
    <property type="entry name" value="Cytochrome-c_peroxidase"/>
    <property type="match status" value="1"/>
</dbReference>
<dbReference type="AlphaFoldDB" id="K6ZME2"/>
<evidence type="ECO:0000256" key="2">
    <source>
        <dbReference type="ARBA" id="ARBA00022617"/>
    </source>
</evidence>
<organism evidence="12 13">
    <name type="scientific">Paraglaciecola psychrophila 170</name>
    <dbReference type="NCBI Taxonomy" id="1129794"/>
    <lineage>
        <taxon>Bacteria</taxon>
        <taxon>Pseudomonadati</taxon>
        <taxon>Pseudomonadota</taxon>
        <taxon>Gammaproteobacteria</taxon>
        <taxon>Alteromonadales</taxon>
        <taxon>Alteromonadaceae</taxon>
        <taxon>Paraglaciecola</taxon>
    </lineage>
</organism>
<proteinExistence type="predicted"/>
<comment type="PTM">
    <text evidence="8">Binds 2 heme groups per subunit.</text>
</comment>
<keyword evidence="12" id="KW-0575">Peroxidase</keyword>
<dbReference type="OrthoDB" id="9805202at2"/>